<dbReference type="Proteomes" id="UP001153404">
    <property type="component" value="Unassembled WGS sequence"/>
</dbReference>
<feature type="transmembrane region" description="Helical" evidence="4">
    <location>
        <begin position="20"/>
        <end position="40"/>
    </location>
</feature>
<dbReference type="AlphaFoldDB" id="A0A9X4KSS2"/>
<evidence type="ECO:0000256" key="4">
    <source>
        <dbReference type="SAM" id="Phobius"/>
    </source>
</evidence>
<dbReference type="GO" id="GO:0050664">
    <property type="term" value="F:oxidoreductase activity, acting on NAD(P)H, oxygen as acceptor"/>
    <property type="evidence" value="ECO:0007669"/>
    <property type="project" value="TreeGrafter"/>
</dbReference>
<keyword evidence="2" id="KW-0560">Oxidoreductase</keyword>
<accession>A0A9X4KSS2</accession>
<dbReference type="Gene3D" id="3.40.50.720">
    <property type="entry name" value="NAD(P)-binding Rossmann-like Domain"/>
    <property type="match status" value="1"/>
</dbReference>
<evidence type="ECO:0000256" key="1">
    <source>
        <dbReference type="ARBA" id="ARBA00006484"/>
    </source>
</evidence>
<dbReference type="InterPro" id="IPR002347">
    <property type="entry name" value="SDR_fam"/>
</dbReference>
<comment type="similarity">
    <text evidence="1">Belongs to the short-chain dehydrogenases/reductases (SDR) family.</text>
</comment>
<keyword evidence="6" id="KW-1185">Reference proteome</keyword>
<feature type="compositionally biased region" description="Basic and acidic residues" evidence="3">
    <location>
        <begin position="102"/>
        <end position="114"/>
    </location>
</feature>
<keyword evidence="4" id="KW-0472">Membrane</keyword>
<reference evidence="5" key="1">
    <citation type="submission" date="2022-10" db="EMBL/GenBank/DDBJ databases">
        <title>Comparative genomic analysis of Cohnella hashimotonis sp. nov., isolated from the International Space Station.</title>
        <authorList>
            <person name="Simpson A."/>
            <person name="Venkateswaran K."/>
        </authorList>
    </citation>
    <scope>NUCLEOTIDE SEQUENCE</scope>
    <source>
        <strain evidence="5">DSM 28161</strain>
    </source>
</reference>
<gene>
    <name evidence="5" type="ORF">OMP40_12250</name>
</gene>
<keyword evidence="4" id="KW-1133">Transmembrane helix</keyword>
<proteinExistence type="inferred from homology"/>
<dbReference type="EMBL" id="JAPDIA010000003">
    <property type="protein sequence ID" value="MDG0810033.1"/>
    <property type="molecule type" value="Genomic_DNA"/>
</dbReference>
<evidence type="ECO:0000313" key="5">
    <source>
        <dbReference type="EMBL" id="MDG0810033.1"/>
    </source>
</evidence>
<dbReference type="InterPro" id="IPR036291">
    <property type="entry name" value="NAD(P)-bd_dom_sf"/>
</dbReference>
<protein>
    <submittedName>
        <fullName evidence="5">SDR family NAD(P)-dependent oxidoreductase</fullName>
    </submittedName>
</protein>
<organism evidence="5 6">
    <name type="scientific">Cohnella rhizosphaerae</name>
    <dbReference type="NCBI Taxonomy" id="1457232"/>
    <lineage>
        <taxon>Bacteria</taxon>
        <taxon>Bacillati</taxon>
        <taxon>Bacillota</taxon>
        <taxon>Bacilli</taxon>
        <taxon>Bacillales</taxon>
        <taxon>Paenibacillaceae</taxon>
        <taxon>Cohnella</taxon>
    </lineage>
</organism>
<feature type="region of interest" description="Disordered" evidence="3">
    <location>
        <begin position="86"/>
        <end position="114"/>
    </location>
</feature>
<dbReference type="Pfam" id="PF00106">
    <property type="entry name" value="adh_short"/>
    <property type="match status" value="1"/>
</dbReference>
<name>A0A9X4KSS2_9BACL</name>
<dbReference type="PANTHER" id="PTHR43008">
    <property type="entry name" value="BENZIL REDUCTASE"/>
    <property type="match status" value="1"/>
</dbReference>
<dbReference type="PANTHER" id="PTHR43008:SF4">
    <property type="entry name" value="CHAIN DEHYDROGENASE, PUTATIVE (AFU_ORTHOLOGUE AFUA_4G08710)-RELATED"/>
    <property type="match status" value="1"/>
</dbReference>
<sequence length="114" mass="11718">MLAVDLSGQSAIVTGAAAGIGYVIASALAGAGAAVTLADLSEEGEEKARLLRHAGRQALFVRTDATTETDVLRLADSAAAAFGGRRYTGQQRGDLSPGRLAGYDRRHVGPRHGD</sequence>
<evidence type="ECO:0000256" key="3">
    <source>
        <dbReference type="SAM" id="MobiDB-lite"/>
    </source>
</evidence>
<dbReference type="SUPFAM" id="SSF51735">
    <property type="entry name" value="NAD(P)-binding Rossmann-fold domains"/>
    <property type="match status" value="1"/>
</dbReference>
<comment type="caution">
    <text evidence="5">The sequence shown here is derived from an EMBL/GenBank/DDBJ whole genome shotgun (WGS) entry which is preliminary data.</text>
</comment>
<evidence type="ECO:0000313" key="6">
    <source>
        <dbReference type="Proteomes" id="UP001153404"/>
    </source>
</evidence>
<dbReference type="RefSeq" id="WP_277531650.1">
    <property type="nucleotide sequence ID" value="NZ_JAPDIA010000003.1"/>
</dbReference>
<keyword evidence="4" id="KW-0812">Transmembrane</keyword>
<evidence type="ECO:0000256" key="2">
    <source>
        <dbReference type="ARBA" id="ARBA00023002"/>
    </source>
</evidence>